<keyword evidence="2" id="KW-1185">Reference proteome</keyword>
<evidence type="ECO:0000313" key="1">
    <source>
        <dbReference type="EMBL" id="EFP95319.1"/>
    </source>
</evidence>
<dbReference type="SUPFAM" id="SSF52540">
    <property type="entry name" value="P-loop containing nucleoside triphosphate hydrolases"/>
    <property type="match status" value="1"/>
</dbReference>
<protein>
    <submittedName>
        <fullName evidence="1">Kinase</fullName>
    </submittedName>
</protein>
<evidence type="ECO:0000313" key="2">
    <source>
        <dbReference type="Proteomes" id="UP000002943"/>
    </source>
</evidence>
<dbReference type="PANTHER" id="PTHR13308:SF40">
    <property type="entry name" value="NEDD4-BINDING PROTEIN 2-LIKE 1"/>
    <property type="match status" value="1"/>
</dbReference>
<dbReference type="Pfam" id="PF13671">
    <property type="entry name" value="AAA_33"/>
    <property type="match status" value="1"/>
</dbReference>
<dbReference type="GO" id="GO:0016301">
    <property type="term" value="F:kinase activity"/>
    <property type="evidence" value="ECO:0007669"/>
    <property type="project" value="UniProtKB-KW"/>
</dbReference>
<dbReference type="EMBL" id="AEIU01000096">
    <property type="protein sequence ID" value="EFP95319.1"/>
    <property type="molecule type" value="Genomic_DNA"/>
</dbReference>
<dbReference type="InterPro" id="IPR026302">
    <property type="entry name" value="NEDD4-bd_p2"/>
</dbReference>
<reference evidence="1 2" key="1">
    <citation type="journal article" date="2012" name="Int. J. Syst. Evol. Microbiol.">
        <title>Vibrio caribbeanicus sp. nov., isolated from the marine sponge Scleritoderma cyanea.</title>
        <authorList>
            <person name="Hoffmann M."/>
            <person name="Monday S.R."/>
            <person name="Allard M.W."/>
            <person name="Strain E.A."/>
            <person name="Whittaker P."/>
            <person name="Naum M."/>
            <person name="McCarthy P.J."/>
            <person name="Lopez J.V."/>
            <person name="Fischer M."/>
            <person name="Brown E.W."/>
        </authorList>
    </citation>
    <scope>NUCLEOTIDE SEQUENCE [LARGE SCALE GENOMIC DNA]</scope>
    <source>
        <strain evidence="1 2">ATCC BAA-2122</strain>
    </source>
</reference>
<dbReference type="InterPro" id="IPR027417">
    <property type="entry name" value="P-loop_NTPase"/>
</dbReference>
<dbReference type="STRING" id="796620.VIBC2010_14829"/>
<dbReference type="Gene3D" id="3.40.50.300">
    <property type="entry name" value="P-loop containing nucleotide triphosphate hydrolases"/>
    <property type="match status" value="1"/>
</dbReference>
<gene>
    <name evidence="1" type="ORF">VIBC2010_14829</name>
</gene>
<dbReference type="RefSeq" id="WP_009602675.1">
    <property type="nucleotide sequence ID" value="NZ_AEIU01000096.1"/>
</dbReference>
<keyword evidence="1" id="KW-0808">Transferase</keyword>
<dbReference type="AlphaFoldDB" id="E3BNS5"/>
<name>E3BNS5_9VIBR</name>
<accession>E3BNS5</accession>
<dbReference type="Proteomes" id="UP000002943">
    <property type="component" value="Unassembled WGS sequence"/>
</dbReference>
<organism evidence="1 2">
    <name type="scientific">Vibrio caribbeanicus ATCC BAA-2122</name>
    <dbReference type="NCBI Taxonomy" id="796620"/>
    <lineage>
        <taxon>Bacteria</taxon>
        <taxon>Pseudomonadati</taxon>
        <taxon>Pseudomonadota</taxon>
        <taxon>Gammaproteobacteria</taxon>
        <taxon>Vibrionales</taxon>
        <taxon>Vibrionaceae</taxon>
        <taxon>Vibrio</taxon>
    </lineage>
</organism>
<keyword evidence="1" id="KW-0418">Kinase</keyword>
<dbReference type="eggNOG" id="COG0645">
    <property type="taxonomic scope" value="Bacteria"/>
</dbReference>
<dbReference type="PANTHER" id="PTHR13308">
    <property type="entry name" value="NEDD4-BINDING PROTEIN 2-LIKE 1"/>
    <property type="match status" value="1"/>
</dbReference>
<proteinExistence type="predicted"/>
<sequence length="132" mass="15483">MSLKLTVIRGLPGSGKSTLAKTMDALHYEADMFFIDKCGRYRFDVHRTREAHRWCQMMTKRALFENKSVVVSNTFIELWEIKPYYRLAEHFSAQFQVIECSNCYGSIHDVPKSVVSSMRKRWQPWCIEPNLG</sequence>
<comment type="caution">
    <text evidence="1">The sequence shown here is derived from an EMBL/GenBank/DDBJ whole genome shotgun (WGS) entry which is preliminary data.</text>
</comment>
<dbReference type="OrthoDB" id="6182772at2"/>